<comment type="cofactor">
    <cofactor evidence="3">
        <name>Co(2+)</name>
        <dbReference type="ChEBI" id="CHEBI:48828"/>
    </cofactor>
</comment>
<proteinExistence type="inferred from homology"/>
<dbReference type="GO" id="GO:0006098">
    <property type="term" value="P:pentose-phosphate shunt"/>
    <property type="evidence" value="ECO:0007669"/>
    <property type="project" value="InterPro"/>
</dbReference>
<dbReference type="EMBL" id="CAFBMM010000096">
    <property type="protein sequence ID" value="CAB4915838.1"/>
    <property type="molecule type" value="Genomic_DNA"/>
</dbReference>
<dbReference type="FunFam" id="3.20.20.70:FF:000004">
    <property type="entry name" value="Ribulose-phosphate 3-epimerase"/>
    <property type="match status" value="1"/>
</dbReference>
<comment type="cofactor">
    <cofactor evidence="4">
        <name>Zn(2+)</name>
        <dbReference type="ChEBI" id="CHEBI:29105"/>
    </cofactor>
</comment>
<evidence type="ECO:0000256" key="6">
    <source>
        <dbReference type="ARBA" id="ARBA00009541"/>
    </source>
</evidence>
<dbReference type="CDD" id="cd00429">
    <property type="entry name" value="RPE"/>
    <property type="match status" value="1"/>
</dbReference>
<evidence type="ECO:0000256" key="1">
    <source>
        <dbReference type="ARBA" id="ARBA00001782"/>
    </source>
</evidence>
<keyword evidence="9" id="KW-0413">Isomerase</keyword>
<dbReference type="EMBL" id="CAEZYK010000136">
    <property type="protein sequence ID" value="CAB4736020.1"/>
    <property type="molecule type" value="Genomic_DNA"/>
</dbReference>
<dbReference type="Pfam" id="PF00834">
    <property type="entry name" value="Ribul_P_3_epim"/>
    <property type="match status" value="1"/>
</dbReference>
<evidence type="ECO:0000313" key="11">
    <source>
        <dbReference type="EMBL" id="CAB4915838.1"/>
    </source>
</evidence>
<name>A0A6J7R6E6_9ZZZZ</name>
<dbReference type="GO" id="GO:0005737">
    <property type="term" value="C:cytoplasm"/>
    <property type="evidence" value="ECO:0007669"/>
    <property type="project" value="UniProtKB-ARBA"/>
</dbReference>
<evidence type="ECO:0000313" key="10">
    <source>
        <dbReference type="EMBL" id="CAB4736020.1"/>
    </source>
</evidence>
<protein>
    <recommendedName>
        <fullName evidence="7">ribulose-phosphate 3-epimerase</fullName>
        <ecNumber evidence="7">5.1.3.1</ecNumber>
    </recommendedName>
</protein>
<reference evidence="13" key="1">
    <citation type="submission" date="2020-05" db="EMBL/GenBank/DDBJ databases">
        <authorList>
            <person name="Chiriac C."/>
            <person name="Salcher M."/>
            <person name="Ghai R."/>
            <person name="Kavagutti S V."/>
        </authorList>
    </citation>
    <scope>NUCLEOTIDE SEQUENCE</scope>
</reference>
<evidence type="ECO:0000256" key="4">
    <source>
        <dbReference type="ARBA" id="ARBA00001947"/>
    </source>
</evidence>
<dbReference type="AlphaFoldDB" id="A0A6J7R6E6"/>
<dbReference type="PROSITE" id="PS01086">
    <property type="entry name" value="RIBUL_P_3_EPIMER_2"/>
    <property type="match status" value="1"/>
</dbReference>
<dbReference type="InterPro" id="IPR000056">
    <property type="entry name" value="Ribul_P_3_epim-like"/>
</dbReference>
<comment type="cofactor">
    <cofactor evidence="2">
        <name>Mn(2+)</name>
        <dbReference type="ChEBI" id="CHEBI:29035"/>
    </cofactor>
</comment>
<dbReference type="InterPro" id="IPR013785">
    <property type="entry name" value="Aldolase_TIM"/>
</dbReference>
<dbReference type="GO" id="GO:0046872">
    <property type="term" value="F:metal ion binding"/>
    <property type="evidence" value="ECO:0007669"/>
    <property type="project" value="UniProtKB-KW"/>
</dbReference>
<dbReference type="PANTHER" id="PTHR11749">
    <property type="entry name" value="RIBULOSE-5-PHOSPHATE-3-EPIMERASE"/>
    <property type="match status" value="1"/>
</dbReference>
<sequence length="218" mass="23119">MPSPKIAPSILSADFAYLAQEIEKVAPESDLLHVDVMDGHFVPNLTIGPPVVKSLREHTDLFLDCHLMVSNPGVLLADFAEAGANRCIVHIEIGDPQPLFAQLRSLGVEVGLTLNPDTPIETVLPYLNEIDLLLVMSVNPGFGGQAFIPEVLEKVRTARDKADEMGLDLDIEIDGGITATTAPLATAAGANVLVAGSAIFRAPDPAKAAREIRAAAWA</sequence>
<evidence type="ECO:0000313" key="12">
    <source>
        <dbReference type="EMBL" id="CAB4975243.1"/>
    </source>
</evidence>
<dbReference type="NCBIfam" id="NF004076">
    <property type="entry name" value="PRK05581.1-4"/>
    <property type="match status" value="1"/>
</dbReference>
<dbReference type="HAMAP" id="MF_02227">
    <property type="entry name" value="RPE"/>
    <property type="match status" value="1"/>
</dbReference>
<dbReference type="PROSITE" id="PS01085">
    <property type="entry name" value="RIBUL_P_3_EPIMER_1"/>
    <property type="match status" value="1"/>
</dbReference>
<dbReference type="GO" id="GO:0005975">
    <property type="term" value="P:carbohydrate metabolic process"/>
    <property type="evidence" value="ECO:0007669"/>
    <property type="project" value="InterPro"/>
</dbReference>
<dbReference type="EC" id="5.1.3.1" evidence="7"/>
<dbReference type="InterPro" id="IPR011060">
    <property type="entry name" value="RibuloseP-bd_barrel"/>
</dbReference>
<comment type="cofactor">
    <cofactor evidence="5">
        <name>Fe(2+)</name>
        <dbReference type="ChEBI" id="CHEBI:29033"/>
    </cofactor>
</comment>
<accession>A0A6J7R6E6</accession>
<dbReference type="NCBIfam" id="TIGR01163">
    <property type="entry name" value="rpe"/>
    <property type="match status" value="1"/>
</dbReference>
<dbReference type="GO" id="GO:0004750">
    <property type="term" value="F:D-ribulose-phosphate 3-epimerase activity"/>
    <property type="evidence" value="ECO:0007669"/>
    <property type="project" value="UniProtKB-EC"/>
</dbReference>
<dbReference type="EMBL" id="CAFBPQ010000023">
    <property type="protein sequence ID" value="CAB5024315.1"/>
    <property type="molecule type" value="Genomic_DNA"/>
</dbReference>
<dbReference type="Gene3D" id="3.20.20.70">
    <property type="entry name" value="Aldolase class I"/>
    <property type="match status" value="1"/>
</dbReference>
<comment type="catalytic activity">
    <reaction evidence="1">
        <text>D-ribulose 5-phosphate = D-xylulose 5-phosphate</text>
        <dbReference type="Rhea" id="RHEA:13677"/>
        <dbReference type="ChEBI" id="CHEBI:57737"/>
        <dbReference type="ChEBI" id="CHEBI:58121"/>
        <dbReference type="EC" id="5.1.3.1"/>
    </reaction>
</comment>
<evidence type="ECO:0000256" key="5">
    <source>
        <dbReference type="ARBA" id="ARBA00001954"/>
    </source>
</evidence>
<evidence type="ECO:0000256" key="8">
    <source>
        <dbReference type="ARBA" id="ARBA00022723"/>
    </source>
</evidence>
<evidence type="ECO:0000256" key="2">
    <source>
        <dbReference type="ARBA" id="ARBA00001936"/>
    </source>
</evidence>
<keyword evidence="8" id="KW-0479">Metal-binding</keyword>
<comment type="similarity">
    <text evidence="6">Belongs to the ribulose-phosphate 3-epimerase family.</text>
</comment>
<evidence type="ECO:0000256" key="3">
    <source>
        <dbReference type="ARBA" id="ARBA00001941"/>
    </source>
</evidence>
<gene>
    <name evidence="10" type="ORF">UFOPK2683_01591</name>
    <name evidence="11" type="ORF">UFOPK3605_01404</name>
    <name evidence="12" type="ORF">UFOPK3897_00769</name>
    <name evidence="13" type="ORF">UFOPK4121_00853</name>
</gene>
<dbReference type="InterPro" id="IPR026019">
    <property type="entry name" value="Ribul_P_3_epim"/>
</dbReference>
<evidence type="ECO:0000313" key="13">
    <source>
        <dbReference type="EMBL" id="CAB5024315.1"/>
    </source>
</evidence>
<dbReference type="SUPFAM" id="SSF51366">
    <property type="entry name" value="Ribulose-phoshate binding barrel"/>
    <property type="match status" value="1"/>
</dbReference>
<evidence type="ECO:0000256" key="7">
    <source>
        <dbReference type="ARBA" id="ARBA00013188"/>
    </source>
</evidence>
<dbReference type="PIRSF" id="PIRSF001461">
    <property type="entry name" value="RPE"/>
    <property type="match status" value="1"/>
</dbReference>
<organism evidence="13">
    <name type="scientific">freshwater metagenome</name>
    <dbReference type="NCBI Taxonomy" id="449393"/>
    <lineage>
        <taxon>unclassified sequences</taxon>
        <taxon>metagenomes</taxon>
        <taxon>ecological metagenomes</taxon>
    </lineage>
</organism>
<dbReference type="EMBL" id="CAFBOF010000012">
    <property type="protein sequence ID" value="CAB4975243.1"/>
    <property type="molecule type" value="Genomic_DNA"/>
</dbReference>
<evidence type="ECO:0000256" key="9">
    <source>
        <dbReference type="ARBA" id="ARBA00023235"/>
    </source>
</evidence>